<name>A0A7X0PDV3_9BURK</name>
<comment type="caution">
    <text evidence="1">The sequence shown here is derived from an EMBL/GenBank/DDBJ whole genome shotgun (WGS) entry which is preliminary data.</text>
</comment>
<dbReference type="AlphaFoldDB" id="A0A7X0PDV3"/>
<dbReference type="EMBL" id="JACHLK010000004">
    <property type="protein sequence ID" value="MBB6560088.1"/>
    <property type="molecule type" value="Genomic_DNA"/>
</dbReference>
<evidence type="ECO:0000313" key="1">
    <source>
        <dbReference type="EMBL" id="MBB6560088.1"/>
    </source>
</evidence>
<keyword evidence="2" id="KW-1185">Reference proteome</keyword>
<accession>A0A7X0PDV3</accession>
<proteinExistence type="predicted"/>
<organism evidence="1 2">
    <name type="scientific">Acidovorax soli</name>
    <dbReference type="NCBI Taxonomy" id="592050"/>
    <lineage>
        <taxon>Bacteria</taxon>
        <taxon>Pseudomonadati</taxon>
        <taxon>Pseudomonadota</taxon>
        <taxon>Betaproteobacteria</taxon>
        <taxon>Burkholderiales</taxon>
        <taxon>Comamonadaceae</taxon>
        <taxon>Acidovorax</taxon>
    </lineage>
</organism>
<evidence type="ECO:0000313" key="2">
    <source>
        <dbReference type="Proteomes" id="UP000575083"/>
    </source>
</evidence>
<dbReference type="Proteomes" id="UP000575083">
    <property type="component" value="Unassembled WGS sequence"/>
</dbReference>
<reference evidence="1 2" key="1">
    <citation type="submission" date="2020-08" db="EMBL/GenBank/DDBJ databases">
        <title>Functional genomics of gut bacteria from endangered species of beetles.</title>
        <authorList>
            <person name="Carlos-Shanley C."/>
        </authorList>
    </citation>
    <scope>NUCLEOTIDE SEQUENCE [LARGE SCALE GENOMIC DNA]</scope>
    <source>
        <strain evidence="1 2">S00198</strain>
    </source>
</reference>
<gene>
    <name evidence="1" type="ORF">HNP48_002760</name>
</gene>
<sequence length="90" mass="10083">MDEELLRKIDTALAEIRPMAAQAFAPAVSIERQLLWCRHFVLGVPQEDPPGPLSMGLIAVREFDMYGDRPELAALVNEVQRLVQAKIGLR</sequence>
<evidence type="ECO:0008006" key="3">
    <source>
        <dbReference type="Google" id="ProtNLM"/>
    </source>
</evidence>
<protein>
    <recommendedName>
        <fullName evidence="3">Tsi6 domain-containing protein</fullName>
    </recommendedName>
</protein>